<feature type="signal peptide" evidence="1">
    <location>
        <begin position="1"/>
        <end position="17"/>
    </location>
</feature>
<dbReference type="KEGG" id="psco:LY89DRAFT_733547"/>
<dbReference type="Proteomes" id="UP000070700">
    <property type="component" value="Unassembled WGS sequence"/>
</dbReference>
<evidence type="ECO:0000256" key="1">
    <source>
        <dbReference type="SAM" id="SignalP"/>
    </source>
</evidence>
<gene>
    <name evidence="2" type="ORF">LY89DRAFT_733547</name>
</gene>
<dbReference type="STRING" id="149040.A0A194XC19"/>
<reference evidence="2 3" key="1">
    <citation type="submission" date="2015-10" db="EMBL/GenBank/DDBJ databases">
        <title>Full genome of DAOMC 229536 Phialocephala scopiformis, a fungal endophyte of spruce producing the potent anti-insectan compound rugulosin.</title>
        <authorList>
            <consortium name="DOE Joint Genome Institute"/>
            <person name="Walker A.K."/>
            <person name="Frasz S.L."/>
            <person name="Seifert K.A."/>
            <person name="Miller J.D."/>
            <person name="Mondo S.J."/>
            <person name="Labutti K."/>
            <person name="Lipzen A."/>
            <person name="Dockter R."/>
            <person name="Kennedy M."/>
            <person name="Grigoriev I.V."/>
            <person name="Spatafora J.W."/>
        </authorList>
    </citation>
    <scope>NUCLEOTIDE SEQUENCE [LARGE SCALE GENOMIC DNA]</scope>
    <source>
        <strain evidence="2 3">CBS 120377</strain>
    </source>
</reference>
<protein>
    <submittedName>
        <fullName evidence="2">Uncharacterized protein</fullName>
    </submittedName>
</protein>
<proteinExistence type="predicted"/>
<keyword evidence="3" id="KW-1185">Reference proteome</keyword>
<dbReference type="AlphaFoldDB" id="A0A194XC19"/>
<evidence type="ECO:0000313" key="3">
    <source>
        <dbReference type="Proteomes" id="UP000070700"/>
    </source>
</evidence>
<keyword evidence="1" id="KW-0732">Signal</keyword>
<accession>A0A194XC19</accession>
<evidence type="ECO:0000313" key="2">
    <source>
        <dbReference type="EMBL" id="KUJ17718.1"/>
    </source>
</evidence>
<dbReference type="EMBL" id="KQ947414">
    <property type="protein sequence ID" value="KUJ17718.1"/>
    <property type="molecule type" value="Genomic_DNA"/>
</dbReference>
<name>A0A194XC19_MOLSC</name>
<dbReference type="GeneID" id="28829539"/>
<dbReference type="InParanoid" id="A0A194XC19"/>
<organism evidence="2 3">
    <name type="scientific">Mollisia scopiformis</name>
    <name type="common">Conifer needle endophyte fungus</name>
    <name type="synonym">Phialocephala scopiformis</name>
    <dbReference type="NCBI Taxonomy" id="149040"/>
    <lineage>
        <taxon>Eukaryota</taxon>
        <taxon>Fungi</taxon>
        <taxon>Dikarya</taxon>
        <taxon>Ascomycota</taxon>
        <taxon>Pezizomycotina</taxon>
        <taxon>Leotiomycetes</taxon>
        <taxon>Helotiales</taxon>
        <taxon>Mollisiaceae</taxon>
        <taxon>Mollisia</taxon>
    </lineage>
</organism>
<dbReference type="OrthoDB" id="291007at2759"/>
<sequence>MFAKLLPLLGLSTLSQATTEIVYLANCAGCPTSEGCEYYRSTMDYYPDVTESLDGQYPSAIAGFDWVVGWEGNVMKRNFPDGDTFTSAITTDAQSLANGAYAGFGENKYRSFSCYKDSQRELYQDGTDYCYSIYYCE</sequence>
<dbReference type="RefSeq" id="XP_018072073.1">
    <property type="nucleotide sequence ID" value="XM_018219813.1"/>
</dbReference>
<feature type="chain" id="PRO_5008268121" evidence="1">
    <location>
        <begin position="18"/>
        <end position="137"/>
    </location>
</feature>